<dbReference type="EMBL" id="MN935479">
    <property type="protein sequence ID" value="QOU10753.1"/>
    <property type="molecule type" value="Genomic_DNA"/>
</dbReference>
<evidence type="ECO:0000313" key="4">
    <source>
        <dbReference type="EMBL" id="QOU10753.1"/>
    </source>
</evidence>
<organism evidence="4">
    <name type="scientific">Spumella sp. Baekdong012001B8</name>
    <dbReference type="NCBI Taxonomy" id="2782410"/>
    <lineage>
        <taxon>Eukaryota</taxon>
        <taxon>Sar</taxon>
        <taxon>Stramenopiles</taxon>
        <taxon>Ochrophyta</taxon>
        <taxon>Chrysophyceae</taxon>
        <taxon>Chromulinales</taxon>
        <taxon>Chromulinaceae</taxon>
        <taxon>Spumella</taxon>
    </lineage>
</organism>
<sequence>MSKHTLNGSRKKVIKISGFRARLSTKNGRRILKKRRSKGRWKLTISG</sequence>
<name>A0A7S6PVG0_9STRA</name>
<reference evidence="4" key="1">
    <citation type="journal article" date="2020" name="Front. Plant Sci.">
        <title>Comparative Plastid Genomics of Non-Photosynthetic Chrysophytes: Genome Reduction and Compaction.</title>
        <authorList>
            <person name="Kim J.I."/>
            <person name="Jeong M."/>
            <person name="Archibald J.M."/>
            <person name="Shin W."/>
        </authorList>
    </citation>
    <scope>NUCLEOTIDE SEQUENCE</scope>
    <source>
        <strain evidence="4">Baekdong012001B8</strain>
    </source>
</reference>
<dbReference type="GO" id="GO:0005840">
    <property type="term" value="C:ribosome"/>
    <property type="evidence" value="ECO:0007669"/>
    <property type="project" value="UniProtKB-KW"/>
</dbReference>
<comment type="similarity">
    <text evidence="1">Belongs to the bacterial ribosomal protein bL34 family.</text>
</comment>
<protein>
    <submittedName>
        <fullName evidence="4">Ribosomal protein L34</fullName>
    </submittedName>
</protein>
<dbReference type="GO" id="GO:1990904">
    <property type="term" value="C:ribonucleoprotein complex"/>
    <property type="evidence" value="ECO:0007669"/>
    <property type="project" value="UniProtKB-KW"/>
</dbReference>
<keyword evidence="3" id="KW-0687">Ribonucleoprotein</keyword>
<dbReference type="GO" id="GO:0003735">
    <property type="term" value="F:structural constituent of ribosome"/>
    <property type="evidence" value="ECO:0007669"/>
    <property type="project" value="InterPro"/>
</dbReference>
<proteinExistence type="inferred from homology"/>
<keyword evidence="2 4" id="KW-0689">Ribosomal protein</keyword>
<keyword evidence="4" id="KW-0934">Plastid</keyword>
<gene>
    <name evidence="4" type="primary">rpl34</name>
    <name evidence="4" type="ORF">SpumellaPt_p055</name>
</gene>
<dbReference type="InterPro" id="IPR000271">
    <property type="entry name" value="Ribosomal_bL34"/>
</dbReference>
<geneLocation type="plastid" evidence="4"/>
<dbReference type="NCBIfam" id="TIGR01030">
    <property type="entry name" value="rpmH_bact"/>
    <property type="match status" value="1"/>
</dbReference>
<accession>A0A7S6PVG0</accession>
<dbReference type="Pfam" id="PF00468">
    <property type="entry name" value="Ribosomal_L34"/>
    <property type="match status" value="1"/>
</dbReference>
<evidence type="ECO:0000256" key="2">
    <source>
        <dbReference type="ARBA" id="ARBA00022980"/>
    </source>
</evidence>
<dbReference type="AlphaFoldDB" id="A0A7S6PVG0"/>
<evidence type="ECO:0000256" key="1">
    <source>
        <dbReference type="ARBA" id="ARBA00010111"/>
    </source>
</evidence>
<dbReference type="Gene3D" id="1.10.287.3980">
    <property type="match status" value="1"/>
</dbReference>
<dbReference type="HAMAP" id="MF_00391">
    <property type="entry name" value="Ribosomal_bL34"/>
    <property type="match status" value="1"/>
</dbReference>
<evidence type="ECO:0000256" key="3">
    <source>
        <dbReference type="ARBA" id="ARBA00023274"/>
    </source>
</evidence>
<dbReference type="GO" id="GO:0006412">
    <property type="term" value="P:translation"/>
    <property type="evidence" value="ECO:0007669"/>
    <property type="project" value="InterPro"/>
</dbReference>